<dbReference type="Proteomes" id="UP001465755">
    <property type="component" value="Unassembled WGS sequence"/>
</dbReference>
<feature type="region of interest" description="Disordered" evidence="3">
    <location>
        <begin position="68"/>
        <end position="134"/>
    </location>
</feature>
<sequence>MDFFSGPAPQQQLSGQVMAMPYSEQQAAQINAHREAARPSAPAQQANHAAYFLPPKQDQAALQYAQLKAHANAQPPAQQYRPQQQHVVVHSQPSVPPQTSAAQAPLQAAQPAAAPVPPQPAAQEPPATSGQRERDNFGLVLPLSRIKKLIKQEGSVKAISAEAAFAVARATEMLVEALAVRASAHMREGQRSIIIYKDVASSVKEWPAADFLADIVPETITVGELRELLAKQQQEQKAAAAAKGADL</sequence>
<dbReference type="InterPro" id="IPR050568">
    <property type="entry name" value="Transcr_DNA_Rep_Reg"/>
</dbReference>
<evidence type="ECO:0000313" key="5">
    <source>
        <dbReference type="EMBL" id="KAK9787375.1"/>
    </source>
</evidence>
<proteinExistence type="predicted"/>
<keyword evidence="2" id="KW-0539">Nucleus</keyword>
<evidence type="ECO:0000256" key="2">
    <source>
        <dbReference type="ARBA" id="ARBA00023242"/>
    </source>
</evidence>
<evidence type="ECO:0000256" key="1">
    <source>
        <dbReference type="ARBA" id="ARBA00004123"/>
    </source>
</evidence>
<dbReference type="GO" id="GO:0046982">
    <property type="term" value="F:protein heterodimerization activity"/>
    <property type="evidence" value="ECO:0007669"/>
    <property type="project" value="InterPro"/>
</dbReference>
<name>A0AAW1NI98_9CHLO</name>
<organism evidence="5 6">
    <name type="scientific">Symbiochloris irregularis</name>
    <dbReference type="NCBI Taxonomy" id="706552"/>
    <lineage>
        <taxon>Eukaryota</taxon>
        <taxon>Viridiplantae</taxon>
        <taxon>Chlorophyta</taxon>
        <taxon>core chlorophytes</taxon>
        <taxon>Trebouxiophyceae</taxon>
        <taxon>Trebouxiales</taxon>
        <taxon>Trebouxiaceae</taxon>
        <taxon>Symbiochloris</taxon>
    </lineage>
</organism>
<dbReference type="Pfam" id="PF00808">
    <property type="entry name" value="CBFD_NFYB_HMF"/>
    <property type="match status" value="1"/>
</dbReference>
<gene>
    <name evidence="5" type="ORF">WJX73_008666</name>
</gene>
<dbReference type="Gene3D" id="1.10.20.10">
    <property type="entry name" value="Histone, subunit A"/>
    <property type="match status" value="1"/>
</dbReference>
<feature type="region of interest" description="Disordered" evidence="3">
    <location>
        <begin position="26"/>
        <end position="54"/>
    </location>
</feature>
<dbReference type="GO" id="GO:0005634">
    <property type="term" value="C:nucleus"/>
    <property type="evidence" value="ECO:0007669"/>
    <property type="project" value="UniProtKB-SubCell"/>
</dbReference>
<protein>
    <recommendedName>
        <fullName evidence="4">Transcription factor CBF/NF-Y/archaeal histone domain-containing protein</fullName>
    </recommendedName>
</protein>
<evidence type="ECO:0000256" key="3">
    <source>
        <dbReference type="SAM" id="MobiDB-lite"/>
    </source>
</evidence>
<dbReference type="SUPFAM" id="SSF47113">
    <property type="entry name" value="Histone-fold"/>
    <property type="match status" value="1"/>
</dbReference>
<feature type="compositionally biased region" description="Low complexity" evidence="3">
    <location>
        <begin position="71"/>
        <end position="113"/>
    </location>
</feature>
<evidence type="ECO:0000259" key="4">
    <source>
        <dbReference type="Pfam" id="PF00808"/>
    </source>
</evidence>
<comment type="caution">
    <text evidence="5">The sequence shown here is derived from an EMBL/GenBank/DDBJ whole genome shotgun (WGS) entry which is preliminary data.</text>
</comment>
<dbReference type="InterPro" id="IPR003958">
    <property type="entry name" value="CBFA_NFYB_domain"/>
</dbReference>
<dbReference type="GO" id="GO:0006355">
    <property type="term" value="P:regulation of DNA-templated transcription"/>
    <property type="evidence" value="ECO:0007669"/>
    <property type="project" value="TreeGrafter"/>
</dbReference>
<dbReference type="AlphaFoldDB" id="A0AAW1NI98"/>
<keyword evidence="6" id="KW-1185">Reference proteome</keyword>
<comment type="subcellular location">
    <subcellularLocation>
        <location evidence="1">Nucleus</location>
    </subcellularLocation>
</comment>
<accession>A0AAW1NI98</accession>
<dbReference type="GO" id="GO:0000976">
    <property type="term" value="F:transcription cis-regulatory region binding"/>
    <property type="evidence" value="ECO:0007669"/>
    <property type="project" value="TreeGrafter"/>
</dbReference>
<evidence type="ECO:0000313" key="6">
    <source>
        <dbReference type="Proteomes" id="UP001465755"/>
    </source>
</evidence>
<dbReference type="InterPro" id="IPR009072">
    <property type="entry name" value="Histone-fold"/>
</dbReference>
<feature type="domain" description="Transcription factor CBF/NF-Y/archaeal histone" evidence="4">
    <location>
        <begin position="141"/>
        <end position="203"/>
    </location>
</feature>
<reference evidence="5 6" key="1">
    <citation type="journal article" date="2024" name="Nat. Commun.">
        <title>Phylogenomics reveals the evolutionary origins of lichenization in chlorophyte algae.</title>
        <authorList>
            <person name="Puginier C."/>
            <person name="Libourel C."/>
            <person name="Otte J."/>
            <person name="Skaloud P."/>
            <person name="Haon M."/>
            <person name="Grisel S."/>
            <person name="Petersen M."/>
            <person name="Berrin J.G."/>
            <person name="Delaux P.M."/>
            <person name="Dal Grande F."/>
            <person name="Keller J."/>
        </authorList>
    </citation>
    <scope>NUCLEOTIDE SEQUENCE [LARGE SCALE GENOMIC DNA]</scope>
    <source>
        <strain evidence="5 6">SAG 2036</strain>
    </source>
</reference>
<dbReference type="PANTHER" id="PTHR10252">
    <property type="entry name" value="HISTONE-LIKE TRANSCRIPTION FACTOR CCAAT-RELATED"/>
    <property type="match status" value="1"/>
</dbReference>
<dbReference type="PANTHER" id="PTHR10252:SF54">
    <property type="entry name" value="CHROMATIN ACCESSIBILITY COMPLEX PROTEIN 1"/>
    <property type="match status" value="1"/>
</dbReference>
<dbReference type="EMBL" id="JALJOQ010000249">
    <property type="protein sequence ID" value="KAK9787375.1"/>
    <property type="molecule type" value="Genomic_DNA"/>
</dbReference>